<dbReference type="Pfam" id="PF00013">
    <property type="entry name" value="KH_1"/>
    <property type="match status" value="2"/>
</dbReference>
<keyword evidence="8" id="KW-1185">Reference proteome</keyword>
<sequence length="355" mass="37062">GGGGGGFGGNGEITVPKKCVGVIIGKKGDMIKKIQEDSGARVQFRPDEGDPHERICTVAGPDDKVAVATKMINELIRQAQDRNNERDGGRGGRGGLGGRGGCGRFGDRGGSRFDDFGGDQGNFGGGGRDAGGRDRGDYEEEASISVPGDKCGLVIGRGGDSIKEIKDTSGAHVQLLRYPGPNPDEKTFQIKGTRSQIQQAMRLISEKAGIHQGGNGGGGGGPGPGGPPGGFDGGFGGPGPQGGPGGPPQYAPQGWGNTFNAPQHMNPPNKQAADAWAAYYAQYYNQGGQQQQNRPQQPQQQQSTPAPSVNPATGQADYSAAWAEYYRSQGLHQEAQQVYQQAAQQQQQQPQPPQQ</sequence>
<evidence type="ECO:0000256" key="4">
    <source>
        <dbReference type="PROSITE-ProRule" id="PRU00117"/>
    </source>
</evidence>
<feature type="domain" description="K Homology" evidence="6">
    <location>
        <begin position="138"/>
        <end position="209"/>
    </location>
</feature>
<protein>
    <recommendedName>
        <fullName evidence="6">K Homology domain-containing protein</fullName>
    </recommendedName>
</protein>
<dbReference type="Gene3D" id="3.30.1370.10">
    <property type="entry name" value="K Homology domain, type 1"/>
    <property type="match status" value="2"/>
</dbReference>
<evidence type="ECO:0000313" key="7">
    <source>
        <dbReference type="EMBL" id="CAH1787643.1"/>
    </source>
</evidence>
<feature type="region of interest" description="Disordered" evidence="5">
    <location>
        <begin position="207"/>
        <end position="273"/>
    </location>
</feature>
<accession>A0A8S4P8Z8</accession>
<feature type="region of interest" description="Disordered" evidence="5">
    <location>
        <begin position="334"/>
        <end position="355"/>
    </location>
</feature>
<feature type="compositionally biased region" description="Basic and acidic residues" evidence="5">
    <location>
        <begin position="105"/>
        <end position="115"/>
    </location>
</feature>
<organism evidence="7 8">
    <name type="scientific">Owenia fusiformis</name>
    <name type="common">Polychaete worm</name>
    <dbReference type="NCBI Taxonomy" id="6347"/>
    <lineage>
        <taxon>Eukaryota</taxon>
        <taxon>Metazoa</taxon>
        <taxon>Spiralia</taxon>
        <taxon>Lophotrochozoa</taxon>
        <taxon>Annelida</taxon>
        <taxon>Polychaeta</taxon>
        <taxon>Sedentaria</taxon>
        <taxon>Canalipalpata</taxon>
        <taxon>Sabellida</taxon>
        <taxon>Oweniida</taxon>
        <taxon>Oweniidae</taxon>
        <taxon>Owenia</taxon>
    </lineage>
</organism>
<feature type="domain" description="K Homology" evidence="6">
    <location>
        <begin position="7"/>
        <end position="77"/>
    </location>
</feature>
<dbReference type="OrthoDB" id="5204190at2759"/>
<proteinExistence type="predicted"/>
<dbReference type="PANTHER" id="PTHR10288">
    <property type="entry name" value="KH DOMAIN CONTAINING RNA BINDING PROTEIN"/>
    <property type="match status" value="1"/>
</dbReference>
<feature type="compositionally biased region" description="Low complexity" evidence="5">
    <location>
        <begin position="286"/>
        <end position="302"/>
    </location>
</feature>
<dbReference type="GO" id="GO:0005634">
    <property type="term" value="C:nucleus"/>
    <property type="evidence" value="ECO:0007669"/>
    <property type="project" value="UniProtKB-SubCell"/>
</dbReference>
<feature type="non-terminal residue" evidence="7">
    <location>
        <position position="355"/>
    </location>
</feature>
<feature type="compositionally biased region" description="Gly residues" evidence="5">
    <location>
        <begin position="211"/>
        <end position="244"/>
    </location>
</feature>
<feature type="region of interest" description="Disordered" evidence="5">
    <location>
        <begin position="77"/>
        <end position="151"/>
    </location>
</feature>
<keyword evidence="2" id="KW-0677">Repeat</keyword>
<evidence type="ECO:0000313" key="8">
    <source>
        <dbReference type="Proteomes" id="UP000749559"/>
    </source>
</evidence>
<dbReference type="CDD" id="cd22398">
    <property type="entry name" value="KH-I_FUBP_rpt3"/>
    <property type="match status" value="1"/>
</dbReference>
<reference evidence="7" key="1">
    <citation type="submission" date="2022-03" db="EMBL/GenBank/DDBJ databases">
        <authorList>
            <person name="Martin C."/>
        </authorList>
    </citation>
    <scope>NUCLEOTIDE SEQUENCE</scope>
</reference>
<dbReference type="GO" id="GO:0006355">
    <property type="term" value="P:regulation of DNA-templated transcription"/>
    <property type="evidence" value="ECO:0007669"/>
    <property type="project" value="InterPro"/>
</dbReference>
<comment type="caution">
    <text evidence="7">The sequence shown here is derived from an EMBL/GenBank/DDBJ whole genome shotgun (WGS) entry which is preliminary data.</text>
</comment>
<feature type="compositionally biased region" description="Gly residues" evidence="5">
    <location>
        <begin position="91"/>
        <end position="104"/>
    </location>
</feature>
<evidence type="ECO:0000259" key="6">
    <source>
        <dbReference type="SMART" id="SM00322"/>
    </source>
</evidence>
<dbReference type="PROSITE" id="PS50084">
    <property type="entry name" value="KH_TYPE_1"/>
    <property type="match status" value="2"/>
</dbReference>
<keyword evidence="3" id="KW-0539">Nucleus</keyword>
<dbReference type="GO" id="GO:0003723">
    <property type="term" value="F:RNA binding"/>
    <property type="evidence" value="ECO:0007669"/>
    <property type="project" value="UniProtKB-UniRule"/>
</dbReference>
<feature type="compositionally biased region" description="Gly residues" evidence="5">
    <location>
        <begin position="118"/>
        <end position="129"/>
    </location>
</feature>
<dbReference type="Pfam" id="PF09005">
    <property type="entry name" value="FUBP_C"/>
    <property type="match status" value="1"/>
</dbReference>
<name>A0A8S4P8Z8_OWEFU</name>
<dbReference type="InterPro" id="IPR004088">
    <property type="entry name" value="KH_dom_type_1"/>
</dbReference>
<feature type="compositionally biased region" description="Basic and acidic residues" evidence="5">
    <location>
        <begin position="79"/>
        <end position="90"/>
    </location>
</feature>
<dbReference type="EMBL" id="CAIIXF020000006">
    <property type="protein sequence ID" value="CAH1787643.1"/>
    <property type="molecule type" value="Genomic_DNA"/>
</dbReference>
<feature type="compositionally biased region" description="Low complexity" evidence="5">
    <location>
        <begin position="334"/>
        <end position="349"/>
    </location>
</feature>
<comment type="subcellular location">
    <subcellularLocation>
        <location evidence="1">Nucleus</location>
    </subcellularLocation>
</comment>
<dbReference type="InterPro" id="IPR004087">
    <property type="entry name" value="KH_dom"/>
</dbReference>
<evidence type="ECO:0000256" key="1">
    <source>
        <dbReference type="ARBA" id="ARBA00004123"/>
    </source>
</evidence>
<evidence type="ECO:0000256" key="2">
    <source>
        <dbReference type="ARBA" id="ARBA00022737"/>
    </source>
</evidence>
<gene>
    <name evidence="7" type="ORF">OFUS_LOCUS13294</name>
</gene>
<feature type="region of interest" description="Disordered" evidence="5">
    <location>
        <begin position="286"/>
        <end position="316"/>
    </location>
</feature>
<dbReference type="AlphaFoldDB" id="A0A8S4P8Z8"/>
<dbReference type="InterPro" id="IPR015096">
    <property type="entry name" value="FUBP_C"/>
</dbReference>
<dbReference type="SUPFAM" id="SSF54791">
    <property type="entry name" value="Eukaryotic type KH-domain (KH-domain type I)"/>
    <property type="match status" value="2"/>
</dbReference>
<feature type="compositionally biased region" description="Polar residues" evidence="5">
    <location>
        <begin position="303"/>
        <end position="313"/>
    </location>
</feature>
<dbReference type="Proteomes" id="UP000749559">
    <property type="component" value="Unassembled WGS sequence"/>
</dbReference>
<dbReference type="SMART" id="SM00322">
    <property type="entry name" value="KH"/>
    <property type="match status" value="2"/>
</dbReference>
<dbReference type="InterPro" id="IPR036612">
    <property type="entry name" value="KH_dom_type_1_sf"/>
</dbReference>
<evidence type="ECO:0000256" key="3">
    <source>
        <dbReference type="ARBA" id="ARBA00023242"/>
    </source>
</evidence>
<evidence type="ECO:0000256" key="5">
    <source>
        <dbReference type="SAM" id="MobiDB-lite"/>
    </source>
</evidence>
<feature type="compositionally biased region" description="Polar residues" evidence="5">
    <location>
        <begin position="257"/>
        <end position="269"/>
    </location>
</feature>
<keyword evidence="4" id="KW-0694">RNA-binding</keyword>